<reference evidence="22" key="1">
    <citation type="submission" date="2007-04" db="EMBL/GenBank/DDBJ databases">
        <title>Annotation of Pediculus humanus corporis strain USDA.</title>
        <authorList>
            <person name="Kirkness E."/>
            <person name="Hannick L."/>
            <person name="Hass B."/>
            <person name="Bruggner R."/>
            <person name="Lawson D."/>
            <person name="Bidwell S."/>
            <person name="Joardar V."/>
            <person name="Caler E."/>
            <person name="Walenz B."/>
            <person name="Inman J."/>
            <person name="Schobel S."/>
            <person name="Galinsky K."/>
            <person name="Amedeo P."/>
            <person name="Strausberg R."/>
        </authorList>
    </citation>
    <scope>NUCLEOTIDE SEQUENCE</scope>
    <source>
        <strain evidence="22">USDA</strain>
    </source>
</reference>
<dbReference type="VEuPathDB" id="VectorBase:PHUM409120"/>
<reference evidence="23" key="3">
    <citation type="submission" date="2021-02" db="UniProtKB">
        <authorList>
            <consortium name="EnsemblMetazoa"/>
        </authorList>
    </citation>
    <scope>IDENTIFICATION</scope>
    <source>
        <strain evidence="23">USDA</strain>
    </source>
</reference>
<evidence type="ECO:0000313" key="23">
    <source>
        <dbReference type="EnsemblMetazoa" id="PHUM409120-PA"/>
    </source>
</evidence>
<keyword evidence="3" id="KW-0813">Transport</keyword>
<keyword evidence="8" id="KW-0479">Metal-binding</keyword>
<dbReference type="GO" id="GO:0005432">
    <property type="term" value="F:calcium:sodium antiporter activity"/>
    <property type="evidence" value="ECO:0007669"/>
    <property type="project" value="InterPro"/>
</dbReference>
<dbReference type="Pfam" id="PF01699">
    <property type="entry name" value="Na_Ca_ex"/>
    <property type="match status" value="2"/>
</dbReference>
<keyword evidence="10" id="KW-0677">Repeat</keyword>
<evidence type="ECO:0000256" key="16">
    <source>
        <dbReference type="ARBA" id="ARBA00023136"/>
    </source>
</evidence>
<dbReference type="InterPro" id="IPR004836">
    <property type="entry name" value="Na_Ca_Ex"/>
</dbReference>
<name>E0VS12_PEDHC</name>
<evidence type="ECO:0000256" key="6">
    <source>
        <dbReference type="ARBA" id="ARBA00022568"/>
    </source>
</evidence>
<dbReference type="CTD" id="8234114"/>
<evidence type="ECO:0000256" key="11">
    <source>
        <dbReference type="ARBA" id="ARBA00022837"/>
    </source>
</evidence>
<evidence type="ECO:0000256" key="5">
    <source>
        <dbReference type="ARBA" id="ARBA00022475"/>
    </source>
</evidence>
<evidence type="ECO:0000313" key="22">
    <source>
        <dbReference type="EMBL" id="EEB16168.1"/>
    </source>
</evidence>
<protein>
    <submittedName>
        <fullName evidence="22">Predicted protein</fullName>
    </submittedName>
</protein>
<organism>
    <name type="scientific">Pediculus humanus subsp. corporis</name>
    <name type="common">Body louse</name>
    <dbReference type="NCBI Taxonomy" id="121224"/>
    <lineage>
        <taxon>Eukaryota</taxon>
        <taxon>Metazoa</taxon>
        <taxon>Ecdysozoa</taxon>
        <taxon>Arthropoda</taxon>
        <taxon>Hexapoda</taxon>
        <taxon>Insecta</taxon>
        <taxon>Pterygota</taxon>
        <taxon>Neoptera</taxon>
        <taxon>Paraneoptera</taxon>
        <taxon>Psocodea</taxon>
        <taxon>Troctomorpha</taxon>
        <taxon>Phthiraptera</taxon>
        <taxon>Anoplura</taxon>
        <taxon>Pediculidae</taxon>
        <taxon>Pediculus</taxon>
    </lineage>
</organism>
<dbReference type="Proteomes" id="UP000009046">
    <property type="component" value="Unassembled WGS sequence"/>
</dbReference>
<keyword evidence="6" id="KW-0109">Calcium transport</keyword>
<dbReference type="GO" id="GO:0042383">
    <property type="term" value="C:sarcolemma"/>
    <property type="evidence" value="ECO:0007669"/>
    <property type="project" value="TreeGrafter"/>
</dbReference>
<evidence type="ECO:0000256" key="7">
    <source>
        <dbReference type="ARBA" id="ARBA00022692"/>
    </source>
</evidence>
<dbReference type="GO" id="GO:0098703">
    <property type="term" value="P:calcium ion import across plasma membrane"/>
    <property type="evidence" value="ECO:0007669"/>
    <property type="project" value="TreeGrafter"/>
</dbReference>
<dbReference type="OrthoDB" id="418484at2759"/>
<dbReference type="GO" id="GO:0098794">
    <property type="term" value="C:postsynapse"/>
    <property type="evidence" value="ECO:0007669"/>
    <property type="project" value="TreeGrafter"/>
</dbReference>
<keyword evidence="18" id="KW-0739">Sodium transport</keyword>
<evidence type="ECO:0000256" key="12">
    <source>
        <dbReference type="ARBA" id="ARBA00022860"/>
    </source>
</evidence>
<keyword evidence="11" id="KW-0106">Calcium</keyword>
<dbReference type="PANTHER" id="PTHR11878">
    <property type="entry name" value="SODIUM/CALCIUM EXCHANGER"/>
    <property type="match status" value="1"/>
</dbReference>
<dbReference type="GO" id="GO:0046872">
    <property type="term" value="F:metal ion binding"/>
    <property type="evidence" value="ECO:0007669"/>
    <property type="project" value="UniProtKB-KW"/>
</dbReference>
<dbReference type="HOGENOM" id="CLU_012872_1_0_1"/>
<proteinExistence type="inferred from homology"/>
<keyword evidence="17" id="KW-0325">Glycoprotein</keyword>
<feature type="transmembrane region" description="Helical" evidence="20">
    <location>
        <begin position="177"/>
        <end position="197"/>
    </location>
</feature>
<feature type="transmembrane region" description="Helical" evidence="20">
    <location>
        <begin position="209"/>
        <end position="228"/>
    </location>
</feature>
<comment type="catalytic activity">
    <reaction evidence="19">
        <text>Ca(2+)(in) + 3 Na(+)(out) = Ca(2+)(out) + 3 Na(+)(in)</text>
        <dbReference type="Rhea" id="RHEA:69955"/>
        <dbReference type="ChEBI" id="CHEBI:29101"/>
        <dbReference type="ChEBI" id="CHEBI:29108"/>
    </reaction>
</comment>
<dbReference type="AlphaFoldDB" id="E0VS12"/>
<dbReference type="EMBL" id="DS235677">
    <property type="protein sequence ID" value="EEB16168.1"/>
    <property type="molecule type" value="Genomic_DNA"/>
</dbReference>
<dbReference type="OMA" id="AICIMCI"/>
<evidence type="ECO:0000256" key="2">
    <source>
        <dbReference type="ARBA" id="ARBA00007489"/>
    </source>
</evidence>
<feature type="transmembrane region" description="Helical" evidence="20">
    <location>
        <begin position="740"/>
        <end position="759"/>
    </location>
</feature>
<dbReference type="GO" id="GO:0030424">
    <property type="term" value="C:axon"/>
    <property type="evidence" value="ECO:0007669"/>
    <property type="project" value="TreeGrafter"/>
</dbReference>
<dbReference type="SMART" id="SM00237">
    <property type="entry name" value="Calx_beta"/>
    <property type="match status" value="2"/>
</dbReference>
<dbReference type="Gene3D" id="2.60.40.2030">
    <property type="match status" value="2"/>
</dbReference>
<evidence type="ECO:0000256" key="18">
    <source>
        <dbReference type="ARBA" id="ARBA00023201"/>
    </source>
</evidence>
<keyword evidence="12" id="KW-0112">Calmodulin-binding</keyword>
<dbReference type="Pfam" id="PF03160">
    <property type="entry name" value="Calx-beta"/>
    <property type="match status" value="1"/>
</dbReference>
<feature type="domain" description="Calx-beta" evidence="21">
    <location>
        <begin position="354"/>
        <end position="451"/>
    </location>
</feature>
<feature type="transmembrane region" description="Helical" evidence="20">
    <location>
        <begin position="803"/>
        <end position="827"/>
    </location>
</feature>
<feature type="transmembrane region" description="Helical" evidence="20">
    <location>
        <begin position="771"/>
        <end position="791"/>
    </location>
</feature>
<keyword evidence="9" id="KW-0732">Signal</keyword>
<dbReference type="EnsemblMetazoa" id="PHUM409120-RA">
    <property type="protein sequence ID" value="PHUM409120-PA"/>
    <property type="gene ID" value="PHUM409120"/>
</dbReference>
<keyword evidence="15" id="KW-0406">Ion transport</keyword>
<dbReference type="KEGG" id="phu:Phum_PHUM409120"/>
<evidence type="ECO:0000256" key="1">
    <source>
        <dbReference type="ARBA" id="ARBA00004651"/>
    </source>
</evidence>
<comment type="subcellular location">
    <subcellularLocation>
        <location evidence="1">Cell membrane</location>
        <topology evidence="1">Multi-pass membrane protein</topology>
    </subcellularLocation>
</comment>
<evidence type="ECO:0000256" key="17">
    <source>
        <dbReference type="ARBA" id="ARBA00023180"/>
    </source>
</evidence>
<dbReference type="GeneID" id="8234114"/>
<dbReference type="InterPro" id="IPR044880">
    <property type="entry name" value="NCX_ion-bd_dom_sf"/>
</dbReference>
<feature type="transmembrane region" description="Helical" evidence="20">
    <location>
        <begin position="662"/>
        <end position="682"/>
    </location>
</feature>
<dbReference type="Gene3D" id="1.20.1420.30">
    <property type="entry name" value="NCX, central ion-binding region"/>
    <property type="match status" value="2"/>
</dbReference>
<feature type="transmembrane region" description="Helical" evidence="20">
    <location>
        <begin position="146"/>
        <end position="165"/>
    </location>
</feature>
<evidence type="ECO:0000256" key="14">
    <source>
        <dbReference type="ARBA" id="ARBA00023053"/>
    </source>
</evidence>
<evidence type="ECO:0000256" key="13">
    <source>
        <dbReference type="ARBA" id="ARBA00022989"/>
    </source>
</evidence>
<dbReference type="GO" id="GO:0007154">
    <property type="term" value="P:cell communication"/>
    <property type="evidence" value="ECO:0007669"/>
    <property type="project" value="InterPro"/>
</dbReference>
<evidence type="ECO:0000256" key="15">
    <source>
        <dbReference type="ARBA" id="ARBA00023065"/>
    </source>
</evidence>
<keyword evidence="4" id="KW-0050">Antiport</keyword>
<feature type="transmembrane region" description="Helical" evidence="20">
    <location>
        <begin position="39"/>
        <end position="67"/>
    </location>
</feature>
<evidence type="ECO:0000259" key="21">
    <source>
        <dbReference type="SMART" id="SM00237"/>
    </source>
</evidence>
<dbReference type="FunCoup" id="E0VS12">
    <property type="interactions" value="189"/>
</dbReference>
<dbReference type="InterPro" id="IPR004837">
    <property type="entry name" value="NaCa_Exmemb"/>
</dbReference>
<keyword evidence="14" id="KW-0915">Sodium</keyword>
<keyword evidence="13 20" id="KW-1133">Transmembrane helix</keyword>
<comment type="similarity">
    <text evidence="2">Belongs to the Ca(2+):cation antiporter (CaCA) (TC 2.A.19) family. SLC8 subfamily.</text>
</comment>
<dbReference type="PANTHER" id="PTHR11878:SF76">
    <property type="entry name" value="CALX-BETA DOMAIN-CONTAINING PROTEIN"/>
    <property type="match status" value="1"/>
</dbReference>
<dbReference type="EMBL" id="AAZO01004966">
    <property type="status" value="NOT_ANNOTATED_CDS"/>
    <property type="molecule type" value="Genomic_DNA"/>
</dbReference>
<evidence type="ECO:0000313" key="24">
    <source>
        <dbReference type="Proteomes" id="UP000009046"/>
    </source>
</evidence>
<keyword evidence="16 20" id="KW-0472">Membrane</keyword>
<dbReference type="RefSeq" id="XP_002428906.1">
    <property type="nucleotide sequence ID" value="XM_002428861.1"/>
</dbReference>
<evidence type="ECO:0000256" key="19">
    <source>
        <dbReference type="ARBA" id="ARBA00033667"/>
    </source>
</evidence>
<evidence type="ECO:0000256" key="10">
    <source>
        <dbReference type="ARBA" id="ARBA00022737"/>
    </source>
</evidence>
<gene>
    <name evidence="23" type="primary">8234114</name>
    <name evidence="22" type="ORF">Phum_PHUM409120</name>
</gene>
<evidence type="ECO:0000256" key="20">
    <source>
        <dbReference type="SAM" id="Phobius"/>
    </source>
</evidence>
<keyword evidence="7 20" id="KW-0812">Transmembrane</keyword>
<evidence type="ECO:0000256" key="9">
    <source>
        <dbReference type="ARBA" id="ARBA00022729"/>
    </source>
</evidence>
<dbReference type="InterPro" id="IPR003644">
    <property type="entry name" value="Calx_beta"/>
</dbReference>
<dbReference type="InParanoid" id="E0VS12"/>
<dbReference type="GO" id="GO:0005516">
    <property type="term" value="F:calmodulin binding"/>
    <property type="evidence" value="ECO:0007669"/>
    <property type="project" value="UniProtKB-KW"/>
</dbReference>
<reference evidence="22" key="2">
    <citation type="submission" date="2007-04" db="EMBL/GenBank/DDBJ databases">
        <title>The genome of the human body louse.</title>
        <authorList>
            <consortium name="The Human Body Louse Genome Consortium"/>
            <person name="Kirkness E."/>
            <person name="Walenz B."/>
            <person name="Hass B."/>
            <person name="Bruggner R."/>
            <person name="Strausberg R."/>
        </authorList>
    </citation>
    <scope>NUCLEOTIDE SEQUENCE</scope>
    <source>
        <strain evidence="22">USDA</strain>
    </source>
</reference>
<dbReference type="PRINTS" id="PR01259">
    <property type="entry name" value="NACAEXCHNGR"/>
</dbReference>
<dbReference type="eggNOG" id="KOG1306">
    <property type="taxonomic scope" value="Eukaryota"/>
</dbReference>
<feature type="domain" description="Calx-beta" evidence="21">
    <location>
        <begin position="469"/>
        <end position="568"/>
    </location>
</feature>
<dbReference type="InterPro" id="IPR038081">
    <property type="entry name" value="CalX-like_sf"/>
</dbReference>
<evidence type="ECO:0000256" key="4">
    <source>
        <dbReference type="ARBA" id="ARBA00022449"/>
    </source>
</evidence>
<sequence length="840" mass="93433">MNVTGDLNELQNGEEDKCSESLFFPFLNDIHLNPIIRGILYFFALAYSFVGVSVVTDIFMGAVVTITSQTKKVYLGKFKKKPEESESALNVTATSTHQLDFIEVRVWNDTVANLTLMALGTSAPEILLACMEVIKRNFESGELGPGTIVGSAAFNLLLITAICIISVPNGESRRIRLFNVFIVCSIFSILAYVWLWIILSLFSPHVVELWEAIATFLMFPALIFFAFATDKKWLDIRLLMSKKKRLTRAHEIKMEESKKIFVERKFIKDGKIDKETLYSFFKELKKYPGISNEDAAILAASKIIDSEPQSAATYRMSAIRDLTGGRKLRPRLSLKLQEVYDTINQYPLGSALSLLPEISMKNAIVEFHSATCAVRENIGSFFITVCRHGNLEPSVKVRVESVDGSAKAGDDYVKVDEILVFEPEETEKLVLVKIVDDTQWEPNEEFFLKLSLTEHSGNANVQIGRISIMEITILDDDKPGVISFEKTGILVKESAECVVINVRRKYGADGEVSVKWRTNNDTAISGKDFLGGEGELIFKHREILQTIEIPLLNEIRPEKDSYFFVELFSPSNDASLGDIKVICVTITNDEDFANIIDKMLAMTNLKLKTLSIYRKTWASQIKDAMNVNGGDVKNATATDYVLHFISFNWKVLFSFIPPPSMFRGWLCFIVSLCAIGFVTAVIEDIASLFGCVVGLKDTITAITLVAMGTSLPDTFASRTAALKEQYADTSIGNITGSNSVNVFLGLGLPWLMATIYHTHNGTVFKVPAGTLGFSVLLFTISAVIAIALLIGRRNSSFCGKAELGGSVFFKLLSGGLLIILWVFYIVMSCLKEYRVIDVNF</sequence>
<dbReference type="InterPro" id="IPR051171">
    <property type="entry name" value="CaCA"/>
</dbReference>
<accession>E0VS12</accession>
<evidence type="ECO:0000256" key="8">
    <source>
        <dbReference type="ARBA" id="ARBA00022723"/>
    </source>
</evidence>
<keyword evidence="24" id="KW-1185">Reference proteome</keyword>
<dbReference type="SUPFAM" id="SSF141072">
    <property type="entry name" value="CalX-like"/>
    <property type="match status" value="2"/>
</dbReference>
<evidence type="ECO:0000256" key="3">
    <source>
        <dbReference type="ARBA" id="ARBA00022448"/>
    </source>
</evidence>
<keyword evidence="5" id="KW-1003">Cell membrane</keyword>